<proteinExistence type="predicted"/>
<dbReference type="Proteomes" id="UP000828390">
    <property type="component" value="Unassembled WGS sequence"/>
</dbReference>
<organism evidence="1 2">
    <name type="scientific">Dreissena polymorpha</name>
    <name type="common">Zebra mussel</name>
    <name type="synonym">Mytilus polymorpha</name>
    <dbReference type="NCBI Taxonomy" id="45954"/>
    <lineage>
        <taxon>Eukaryota</taxon>
        <taxon>Metazoa</taxon>
        <taxon>Spiralia</taxon>
        <taxon>Lophotrochozoa</taxon>
        <taxon>Mollusca</taxon>
        <taxon>Bivalvia</taxon>
        <taxon>Autobranchia</taxon>
        <taxon>Heteroconchia</taxon>
        <taxon>Euheterodonta</taxon>
        <taxon>Imparidentia</taxon>
        <taxon>Neoheterodontei</taxon>
        <taxon>Myida</taxon>
        <taxon>Dreissenoidea</taxon>
        <taxon>Dreissenidae</taxon>
        <taxon>Dreissena</taxon>
    </lineage>
</organism>
<gene>
    <name evidence="1" type="ORF">DPMN_141476</name>
</gene>
<reference evidence="1" key="2">
    <citation type="submission" date="2020-11" db="EMBL/GenBank/DDBJ databases">
        <authorList>
            <person name="McCartney M.A."/>
            <person name="Auch B."/>
            <person name="Kono T."/>
            <person name="Mallez S."/>
            <person name="Becker A."/>
            <person name="Gohl D.M."/>
            <person name="Silverstein K.A.T."/>
            <person name="Koren S."/>
            <person name="Bechman K.B."/>
            <person name="Herman A."/>
            <person name="Abrahante J.E."/>
            <person name="Garbe J."/>
        </authorList>
    </citation>
    <scope>NUCLEOTIDE SEQUENCE</scope>
    <source>
        <strain evidence="1">Duluth1</strain>
        <tissue evidence="1">Whole animal</tissue>
    </source>
</reference>
<evidence type="ECO:0000313" key="1">
    <source>
        <dbReference type="EMBL" id="KAH3813028.1"/>
    </source>
</evidence>
<protein>
    <submittedName>
        <fullName evidence="1">Uncharacterized protein</fullName>
    </submittedName>
</protein>
<evidence type="ECO:0000313" key="2">
    <source>
        <dbReference type="Proteomes" id="UP000828390"/>
    </source>
</evidence>
<keyword evidence="2" id="KW-1185">Reference proteome</keyword>
<comment type="caution">
    <text evidence="1">The sequence shown here is derived from an EMBL/GenBank/DDBJ whole genome shotgun (WGS) entry which is preliminary data.</text>
</comment>
<sequence>MSPVGINFRVIFGELLTDTLKAAVVEELERHAPHHTIQGTDMFEVGDLMLLSGSCNVALQPVNYTRDMSTFRPTPTDGTPSTSLSMCCIV</sequence>
<accession>A0A9D4GCT2</accession>
<dbReference type="AlphaFoldDB" id="A0A9D4GCT2"/>
<name>A0A9D4GCT2_DREPO</name>
<reference evidence="1" key="1">
    <citation type="journal article" date="2019" name="bioRxiv">
        <title>The Genome of the Zebra Mussel, Dreissena polymorpha: A Resource for Invasive Species Research.</title>
        <authorList>
            <person name="McCartney M.A."/>
            <person name="Auch B."/>
            <person name="Kono T."/>
            <person name="Mallez S."/>
            <person name="Zhang Y."/>
            <person name="Obille A."/>
            <person name="Becker A."/>
            <person name="Abrahante J.E."/>
            <person name="Garbe J."/>
            <person name="Badalamenti J.P."/>
            <person name="Herman A."/>
            <person name="Mangelson H."/>
            <person name="Liachko I."/>
            <person name="Sullivan S."/>
            <person name="Sone E.D."/>
            <person name="Koren S."/>
            <person name="Silverstein K.A.T."/>
            <person name="Beckman K.B."/>
            <person name="Gohl D.M."/>
        </authorList>
    </citation>
    <scope>NUCLEOTIDE SEQUENCE</scope>
    <source>
        <strain evidence="1">Duluth1</strain>
        <tissue evidence="1">Whole animal</tissue>
    </source>
</reference>
<dbReference type="EMBL" id="JAIWYP010000006">
    <property type="protein sequence ID" value="KAH3813028.1"/>
    <property type="molecule type" value="Genomic_DNA"/>
</dbReference>